<dbReference type="VEuPathDB" id="FungiDB:RhiirA1_409391"/>
<dbReference type="VEuPathDB" id="FungiDB:FUN_008224"/>
<dbReference type="AlphaFoldDB" id="A0A2N1NQU8"/>
<protein>
    <submittedName>
        <fullName evidence="1">Uncharacterized protein</fullName>
    </submittedName>
</protein>
<accession>A0A2N1NQU8</accession>
<comment type="caution">
    <text evidence="1">The sequence shown here is derived from an EMBL/GenBank/DDBJ whole genome shotgun (WGS) entry which is preliminary data.</text>
</comment>
<dbReference type="Proteomes" id="UP000233469">
    <property type="component" value="Unassembled WGS sequence"/>
</dbReference>
<sequence length="95" mass="11059">MSCKVDLHVKSNLPQKIIPVKITQNKESKMSSSTDNDIVCLNFRLRNAENKNTIKISKNKKVSDLENEVRKRLGPIDHNDFLVKLFCRETYANRR</sequence>
<evidence type="ECO:0000313" key="2">
    <source>
        <dbReference type="Proteomes" id="UP000233469"/>
    </source>
</evidence>
<reference evidence="1 2" key="2">
    <citation type="submission" date="2017-10" db="EMBL/GenBank/DDBJ databases">
        <title>Extensive intraspecific genome diversity in a model arbuscular mycorrhizal fungus.</title>
        <authorList>
            <person name="Chen E.C.H."/>
            <person name="Morin E."/>
            <person name="Baudet D."/>
            <person name="Noel J."/>
            <person name="Ndikumana S."/>
            <person name="Charron P."/>
            <person name="St-Onge C."/>
            <person name="Giorgi J."/>
            <person name="Grigoriev I.V."/>
            <person name="Roux C."/>
            <person name="Martin F.M."/>
            <person name="Corradi N."/>
        </authorList>
    </citation>
    <scope>NUCLEOTIDE SEQUENCE [LARGE SCALE GENOMIC DNA]</scope>
    <source>
        <strain evidence="1 2">C2</strain>
    </source>
</reference>
<organism evidence="1 2">
    <name type="scientific">Rhizophagus irregularis</name>
    <dbReference type="NCBI Taxonomy" id="588596"/>
    <lineage>
        <taxon>Eukaryota</taxon>
        <taxon>Fungi</taxon>
        <taxon>Fungi incertae sedis</taxon>
        <taxon>Mucoromycota</taxon>
        <taxon>Glomeromycotina</taxon>
        <taxon>Glomeromycetes</taxon>
        <taxon>Glomerales</taxon>
        <taxon>Glomeraceae</taxon>
        <taxon>Rhizophagus</taxon>
    </lineage>
</organism>
<reference evidence="1 2" key="1">
    <citation type="submission" date="2016-04" db="EMBL/GenBank/DDBJ databases">
        <title>Genome analyses suggest a sexual origin of heterokaryosis in a supposedly ancient asexual fungus.</title>
        <authorList>
            <person name="Ropars J."/>
            <person name="Sedzielewska K."/>
            <person name="Noel J."/>
            <person name="Charron P."/>
            <person name="Farinelli L."/>
            <person name="Marton T."/>
            <person name="Kruger M."/>
            <person name="Pelin A."/>
            <person name="Brachmann A."/>
            <person name="Corradi N."/>
        </authorList>
    </citation>
    <scope>NUCLEOTIDE SEQUENCE [LARGE SCALE GENOMIC DNA]</scope>
    <source>
        <strain evidence="1 2">C2</strain>
    </source>
</reference>
<evidence type="ECO:0000313" key="1">
    <source>
        <dbReference type="EMBL" id="PKK76248.1"/>
    </source>
</evidence>
<gene>
    <name evidence="1" type="ORF">RhiirC2_734706</name>
</gene>
<proteinExistence type="predicted"/>
<name>A0A2N1NQU8_9GLOM</name>
<dbReference type="EMBL" id="LLXL01000193">
    <property type="protein sequence ID" value="PKK76248.1"/>
    <property type="molecule type" value="Genomic_DNA"/>
</dbReference>